<reference evidence="10 11" key="1">
    <citation type="journal article" name="Nat. Commun.">
        <title>Undinarchaeota illuminate DPANN phylogeny and the impact of gene transfer on archaeal evolution.</title>
        <authorList>
            <person name="Dombrowski N."/>
            <person name="Williams T.A."/>
            <person name="Sun J."/>
            <person name="Woodcroft B.J."/>
            <person name="Lee J.H."/>
            <person name="Minh B.Q."/>
            <person name="Rinke C."/>
            <person name="Spang A."/>
        </authorList>
    </citation>
    <scope>NUCLEOTIDE SEQUENCE [LARGE SCALE GENOMIC DNA]</scope>
    <source>
        <strain evidence="10">MAG_bin1129</strain>
    </source>
</reference>
<dbReference type="Gene3D" id="1.10.8.100">
    <property type="entry name" value="Ribosomal RNA adenine dimethylase-like, domain 2"/>
    <property type="match status" value="1"/>
</dbReference>
<evidence type="ECO:0000256" key="2">
    <source>
        <dbReference type="ARBA" id="ARBA00022552"/>
    </source>
</evidence>
<dbReference type="InterPro" id="IPR020596">
    <property type="entry name" value="rRNA_Ade_Mease_Trfase_CS"/>
</dbReference>
<keyword evidence="2 7" id="KW-0698">rRNA processing</keyword>
<evidence type="ECO:0000256" key="7">
    <source>
        <dbReference type="HAMAP-Rule" id="MF_00607"/>
    </source>
</evidence>
<dbReference type="InterPro" id="IPR001737">
    <property type="entry name" value="KsgA/Erm"/>
</dbReference>
<evidence type="ECO:0000256" key="4">
    <source>
        <dbReference type="ARBA" id="ARBA00022679"/>
    </source>
</evidence>
<feature type="binding site" evidence="7 8">
    <location>
        <position position="25"/>
    </location>
    <ligand>
        <name>S-adenosyl-L-methionine</name>
        <dbReference type="ChEBI" id="CHEBI:59789"/>
    </ligand>
</feature>
<dbReference type="EMBL" id="DVAB01000039">
    <property type="protein sequence ID" value="HIK00825.1"/>
    <property type="molecule type" value="Genomic_DNA"/>
</dbReference>
<keyword evidence="11" id="KW-1185">Reference proteome</keyword>
<comment type="similarity">
    <text evidence="7">Belongs to the class I-like SAM-binding methyltransferase superfamily. rRNA adenine N(6)-methyltransferase family. RsmA subfamily.</text>
</comment>
<protein>
    <recommendedName>
        <fullName evidence="7">Probable ribosomal RNA small subunit methyltransferase A</fullName>
        <ecNumber evidence="7">2.1.1.-</ecNumber>
    </recommendedName>
    <alternativeName>
        <fullName evidence="7">16S rRNA dimethyladenosine transferase</fullName>
    </alternativeName>
    <alternativeName>
        <fullName evidence="7">16S rRNA dimethylase</fullName>
    </alternativeName>
    <alternativeName>
        <fullName evidence="7">S-adenosylmethionine-6-N',N'-adenosyl(rRNA) dimethyltransferase</fullName>
    </alternativeName>
</protein>
<organism evidence="10 11">
    <name type="scientific">Candidatus Naiadarchaeum limnaeum</name>
    <dbReference type="NCBI Taxonomy" id="2756139"/>
    <lineage>
        <taxon>Archaea</taxon>
        <taxon>Candidatus Undinarchaeota</taxon>
        <taxon>Candidatus Undinarchaeia</taxon>
        <taxon>Candidatus Naiadarchaeales</taxon>
        <taxon>Candidatus Naiadarchaeaceae</taxon>
        <taxon>Candidatus Naiadarchaeum</taxon>
    </lineage>
</organism>
<dbReference type="PROSITE" id="PS01131">
    <property type="entry name" value="RRNA_A_DIMETH"/>
    <property type="match status" value="1"/>
</dbReference>
<comment type="subcellular location">
    <subcellularLocation>
        <location evidence="7">Cytoplasm</location>
    </subcellularLocation>
</comment>
<dbReference type="SMART" id="SM00650">
    <property type="entry name" value="rADc"/>
    <property type="match status" value="1"/>
</dbReference>
<feature type="binding site" evidence="7 8">
    <location>
        <position position="71"/>
    </location>
    <ligand>
        <name>S-adenosyl-L-methionine</name>
        <dbReference type="ChEBI" id="CHEBI:59789"/>
    </ligand>
</feature>
<name>A0A832V5W4_9ARCH</name>
<evidence type="ECO:0000256" key="6">
    <source>
        <dbReference type="ARBA" id="ARBA00022884"/>
    </source>
</evidence>
<dbReference type="InterPro" id="IPR011530">
    <property type="entry name" value="rRNA_adenine_dimethylase"/>
</dbReference>
<evidence type="ECO:0000256" key="5">
    <source>
        <dbReference type="ARBA" id="ARBA00022691"/>
    </source>
</evidence>
<evidence type="ECO:0000256" key="8">
    <source>
        <dbReference type="PROSITE-ProRule" id="PRU01026"/>
    </source>
</evidence>
<dbReference type="Pfam" id="PF00398">
    <property type="entry name" value="RrnaAD"/>
    <property type="match status" value="1"/>
</dbReference>
<keyword evidence="1 7" id="KW-0963">Cytoplasm</keyword>
<dbReference type="InterPro" id="IPR029063">
    <property type="entry name" value="SAM-dependent_MTases_sf"/>
</dbReference>
<dbReference type="GO" id="GO:0000179">
    <property type="term" value="F:rRNA (adenine-N6,N6-)-dimethyltransferase activity"/>
    <property type="evidence" value="ECO:0007669"/>
    <property type="project" value="UniProtKB-UniRule"/>
</dbReference>
<keyword evidence="3 7" id="KW-0489">Methyltransferase</keyword>
<dbReference type="Proteomes" id="UP000646946">
    <property type="component" value="Unassembled WGS sequence"/>
</dbReference>
<feature type="binding site" evidence="7 8">
    <location>
        <position position="50"/>
    </location>
    <ligand>
        <name>S-adenosyl-L-methionine</name>
        <dbReference type="ChEBI" id="CHEBI:59789"/>
    </ligand>
</feature>
<dbReference type="InterPro" id="IPR023165">
    <property type="entry name" value="rRNA_Ade_diMease-like_C"/>
</dbReference>
<dbReference type="GO" id="GO:0003723">
    <property type="term" value="F:RNA binding"/>
    <property type="evidence" value="ECO:0007669"/>
    <property type="project" value="UniProtKB-UniRule"/>
</dbReference>
<dbReference type="NCBIfam" id="TIGR00755">
    <property type="entry name" value="ksgA"/>
    <property type="match status" value="1"/>
</dbReference>
<dbReference type="PROSITE" id="PS51689">
    <property type="entry name" value="SAM_RNA_A_N6_MT"/>
    <property type="match status" value="1"/>
</dbReference>
<gene>
    <name evidence="7 10" type="primary">rsmA</name>
    <name evidence="7" type="synonym">ksgA</name>
    <name evidence="10" type="ORF">H1016_04780</name>
</gene>
<dbReference type="HAMAP" id="MF_00607">
    <property type="entry name" value="16SrRNA_methyltr_A"/>
    <property type="match status" value="1"/>
</dbReference>
<proteinExistence type="inferred from homology"/>
<dbReference type="Gene3D" id="3.40.50.150">
    <property type="entry name" value="Vaccinia Virus protein VP39"/>
    <property type="match status" value="1"/>
</dbReference>
<feature type="binding site" evidence="7 8">
    <location>
        <position position="107"/>
    </location>
    <ligand>
        <name>S-adenosyl-L-methionine</name>
        <dbReference type="ChEBI" id="CHEBI:59789"/>
    </ligand>
</feature>
<evidence type="ECO:0000256" key="1">
    <source>
        <dbReference type="ARBA" id="ARBA00022490"/>
    </source>
</evidence>
<dbReference type="PANTHER" id="PTHR11727:SF7">
    <property type="entry name" value="DIMETHYLADENOSINE TRANSFERASE-RELATED"/>
    <property type="match status" value="1"/>
</dbReference>
<dbReference type="CDD" id="cd02440">
    <property type="entry name" value="AdoMet_MTases"/>
    <property type="match status" value="1"/>
</dbReference>
<accession>A0A832V5W4</accession>
<comment type="function">
    <text evidence="7">Specifically dimethylates two adjacent adenosines in the loop of a conserved hairpin near the 3'-end of 16S rRNA in the 30S particle. May play a critical role in biogenesis of 30S subunits.</text>
</comment>
<evidence type="ECO:0000313" key="11">
    <source>
        <dbReference type="Proteomes" id="UP000646946"/>
    </source>
</evidence>
<dbReference type="GO" id="GO:0005737">
    <property type="term" value="C:cytoplasm"/>
    <property type="evidence" value="ECO:0007669"/>
    <property type="project" value="UniProtKB-SubCell"/>
</dbReference>
<keyword evidence="4 7" id="KW-0808">Transferase</keyword>
<dbReference type="PANTHER" id="PTHR11727">
    <property type="entry name" value="DIMETHYLADENOSINE TRANSFERASE"/>
    <property type="match status" value="1"/>
</dbReference>
<keyword evidence="6 7" id="KW-0694">RNA-binding</keyword>
<feature type="domain" description="Ribosomal RNA adenine methylase transferase N-terminal" evidence="9">
    <location>
        <begin position="30"/>
        <end position="190"/>
    </location>
</feature>
<comment type="caution">
    <text evidence="10">The sequence shown here is derived from an EMBL/GenBank/DDBJ whole genome shotgun (WGS) entry which is preliminary data.</text>
</comment>
<feature type="binding site" evidence="7 8">
    <location>
        <position position="92"/>
    </location>
    <ligand>
        <name>S-adenosyl-L-methionine</name>
        <dbReference type="ChEBI" id="CHEBI:59789"/>
    </ligand>
</feature>
<keyword evidence="5 7" id="KW-0949">S-adenosyl-L-methionine</keyword>
<dbReference type="EC" id="2.1.1.-" evidence="7"/>
<sequence>MRAEVKRILNQAGINLSKRLDQHFLVDERILQREVEYANITKDDNVLEIGPGIGTLTRFLAKAAKKVVVIEKDRKFESFLFQIPNTEIIIADALKIDFPPCNKILGNLPYSISSDITFKILSAPIEIAVLCYQKEFAERMTAQPGTKDYSRLTVNCTLRADIELLETVSKTKYFPQPKVDSAIVRLTPKQITLPPKFDAIVRALFQHKNQKVRNALVKSAHEIGTKKDVEKFVEKLGAAAQKRVISLTPEEIAVIAEKW</sequence>
<evidence type="ECO:0000313" key="10">
    <source>
        <dbReference type="EMBL" id="HIK00825.1"/>
    </source>
</evidence>
<dbReference type="SUPFAM" id="SSF53335">
    <property type="entry name" value="S-adenosyl-L-methionine-dependent methyltransferases"/>
    <property type="match status" value="1"/>
</dbReference>
<evidence type="ECO:0000256" key="3">
    <source>
        <dbReference type="ARBA" id="ARBA00022603"/>
    </source>
</evidence>
<feature type="binding site" evidence="7 8">
    <location>
        <position position="23"/>
    </location>
    <ligand>
        <name>S-adenosyl-L-methionine</name>
        <dbReference type="ChEBI" id="CHEBI:59789"/>
    </ligand>
</feature>
<dbReference type="InterPro" id="IPR020598">
    <property type="entry name" value="rRNA_Ade_methylase_Trfase_N"/>
</dbReference>
<evidence type="ECO:0000259" key="9">
    <source>
        <dbReference type="SMART" id="SM00650"/>
    </source>
</evidence>
<dbReference type="AlphaFoldDB" id="A0A832V5W4"/>